<dbReference type="Pfam" id="PF13527">
    <property type="entry name" value="Acetyltransf_9"/>
    <property type="match status" value="1"/>
</dbReference>
<dbReference type="AlphaFoldDB" id="A0A810MX92"/>
<keyword evidence="3" id="KW-1185">Reference proteome</keyword>
<name>A0A810MX92_9ACTN</name>
<dbReference type="CDD" id="cd04301">
    <property type="entry name" value="NAT_SF"/>
    <property type="match status" value="1"/>
</dbReference>
<dbReference type="InterPro" id="IPR000182">
    <property type="entry name" value="GNAT_dom"/>
</dbReference>
<dbReference type="Gene3D" id="3.40.630.30">
    <property type="match status" value="1"/>
</dbReference>
<accession>A0A810MX92</accession>
<dbReference type="SUPFAM" id="SSF55729">
    <property type="entry name" value="Acyl-CoA N-acyltransferases (Nat)"/>
    <property type="match status" value="1"/>
</dbReference>
<dbReference type="EMBL" id="AP023359">
    <property type="protein sequence ID" value="BCJ63968.1"/>
    <property type="molecule type" value="Genomic_DNA"/>
</dbReference>
<sequence length="180" mass="19188">MVEVRRAVVDDAAELVRLRGLMLRAMGIGEPGVDDWQPVALRSLRDRLAEPDGSLAAFVVDQPAGPGDRPVDPADAPAGPPRLAACVVGVVERRLGTPDNPSGEIGYVFNVSTDPGYRRRGYSRALMAALLGWYRERGIVVVDLVATADGEPLYRSMGFEASALPLMHLTLAADPAGVRS</sequence>
<protein>
    <submittedName>
        <fullName evidence="2">N-acetyltransferase</fullName>
    </submittedName>
</protein>
<dbReference type="Proteomes" id="UP000680866">
    <property type="component" value="Chromosome"/>
</dbReference>
<reference evidence="2" key="1">
    <citation type="submission" date="2020-08" db="EMBL/GenBank/DDBJ databases">
        <title>Whole genome shotgun sequence of Polymorphospora rubra NBRC 101157.</title>
        <authorList>
            <person name="Komaki H."/>
            <person name="Tamura T."/>
        </authorList>
    </citation>
    <scope>NUCLEOTIDE SEQUENCE</scope>
    <source>
        <strain evidence="2">NBRC 101157</strain>
    </source>
</reference>
<feature type="domain" description="N-acetyltransferase" evidence="1">
    <location>
        <begin position="2"/>
        <end position="177"/>
    </location>
</feature>
<gene>
    <name evidence="2" type="ORF">Prubr_09890</name>
</gene>
<dbReference type="RefSeq" id="WP_212822035.1">
    <property type="nucleotide sequence ID" value="NZ_AP023359.1"/>
</dbReference>
<evidence type="ECO:0000313" key="2">
    <source>
        <dbReference type="EMBL" id="BCJ63968.1"/>
    </source>
</evidence>
<dbReference type="PROSITE" id="PS51186">
    <property type="entry name" value="GNAT"/>
    <property type="match status" value="1"/>
</dbReference>
<evidence type="ECO:0000313" key="3">
    <source>
        <dbReference type="Proteomes" id="UP000680866"/>
    </source>
</evidence>
<dbReference type="GO" id="GO:0016747">
    <property type="term" value="F:acyltransferase activity, transferring groups other than amino-acyl groups"/>
    <property type="evidence" value="ECO:0007669"/>
    <property type="project" value="InterPro"/>
</dbReference>
<evidence type="ECO:0000259" key="1">
    <source>
        <dbReference type="PROSITE" id="PS51186"/>
    </source>
</evidence>
<organism evidence="2 3">
    <name type="scientific">Polymorphospora rubra</name>
    <dbReference type="NCBI Taxonomy" id="338584"/>
    <lineage>
        <taxon>Bacteria</taxon>
        <taxon>Bacillati</taxon>
        <taxon>Actinomycetota</taxon>
        <taxon>Actinomycetes</taxon>
        <taxon>Micromonosporales</taxon>
        <taxon>Micromonosporaceae</taxon>
        <taxon>Polymorphospora</taxon>
    </lineage>
</organism>
<dbReference type="KEGG" id="pry:Prubr_09890"/>
<proteinExistence type="predicted"/>
<dbReference type="InterPro" id="IPR016181">
    <property type="entry name" value="Acyl_CoA_acyltransferase"/>
</dbReference>